<feature type="region of interest" description="Disordered" evidence="1">
    <location>
        <begin position="99"/>
        <end position="197"/>
    </location>
</feature>
<feature type="compositionally biased region" description="Basic and acidic residues" evidence="1">
    <location>
        <begin position="110"/>
        <end position="119"/>
    </location>
</feature>
<gene>
    <name evidence="2" type="ORF">DS843_00570</name>
</gene>
<keyword evidence="3" id="KW-1185">Reference proteome</keyword>
<feature type="compositionally biased region" description="Pro residues" evidence="1">
    <location>
        <begin position="56"/>
        <end position="75"/>
    </location>
</feature>
<evidence type="ECO:0000256" key="1">
    <source>
        <dbReference type="SAM" id="MobiDB-lite"/>
    </source>
</evidence>
<dbReference type="EMBL" id="QOKW01000001">
    <property type="protein sequence ID" value="KAA0684319.1"/>
    <property type="molecule type" value="Genomic_DNA"/>
</dbReference>
<evidence type="ECO:0000313" key="3">
    <source>
        <dbReference type="Proteomes" id="UP000480854"/>
    </source>
</evidence>
<dbReference type="AlphaFoldDB" id="A0A9W7NP56"/>
<reference evidence="2 3" key="1">
    <citation type="submission" date="2018-07" db="EMBL/GenBank/DDBJ databases">
        <title>Genome sequence of Azospirillum sp. ATCC 49961.</title>
        <authorList>
            <person name="Sant'Anna F.H."/>
            <person name="Baldani J.I."/>
            <person name="Zilli J.E."/>
            <person name="Reis V.M."/>
            <person name="Hartmann A."/>
            <person name="Cruz L."/>
            <person name="de Souza E.M."/>
            <person name="de Oliveira Pedrosa F."/>
            <person name="Passaglia L.M.P."/>
        </authorList>
    </citation>
    <scope>NUCLEOTIDE SEQUENCE [LARGE SCALE GENOMIC DNA]</scope>
    <source>
        <strain evidence="2 3">ATCC 49961</strain>
    </source>
</reference>
<name>A0A9W7NP56_9PROT</name>
<organism evidence="2 3">
    <name type="scientific">Roseomonas genomospecies 6</name>
    <dbReference type="NCBI Taxonomy" id="214106"/>
    <lineage>
        <taxon>Bacteria</taxon>
        <taxon>Pseudomonadati</taxon>
        <taxon>Pseudomonadota</taxon>
        <taxon>Alphaproteobacteria</taxon>
        <taxon>Acetobacterales</taxon>
        <taxon>Roseomonadaceae</taxon>
        <taxon>Roseomonas</taxon>
    </lineage>
</organism>
<protein>
    <submittedName>
        <fullName evidence="2">Uncharacterized protein</fullName>
    </submittedName>
</protein>
<accession>A0A9W7NP56</accession>
<feature type="compositionally biased region" description="Pro residues" evidence="1">
    <location>
        <begin position="122"/>
        <end position="147"/>
    </location>
</feature>
<dbReference type="Proteomes" id="UP000480854">
    <property type="component" value="Unassembled WGS sequence"/>
</dbReference>
<feature type="region of interest" description="Disordered" evidence="1">
    <location>
        <begin position="52"/>
        <end position="77"/>
    </location>
</feature>
<dbReference type="OrthoDB" id="7308041at2"/>
<proteinExistence type="predicted"/>
<sequence>MRRAGRHNGCSARSSFLCRNPLRVLTVLLPLAVLAIAGVTAAAEPVLPPGFVEEPPVAPEDPLPPEPAEFPPAPFSPLVVAPDPKELLKACKESTFTDCFRLWRPPPPPPKEETREARDVPQSPPDPNAPRKPPEPGPLTGTPPAPNPTADQATYDALVKALKDSGLDGKVMLPDPPKDGGTVLRLDPRSNKAAPKP</sequence>
<comment type="caution">
    <text evidence="2">The sequence shown here is derived from an EMBL/GenBank/DDBJ whole genome shotgun (WGS) entry which is preliminary data.</text>
</comment>
<evidence type="ECO:0000313" key="2">
    <source>
        <dbReference type="EMBL" id="KAA0684319.1"/>
    </source>
</evidence>